<dbReference type="RefSeq" id="WP_084615311.1">
    <property type="nucleotide sequence ID" value="NZ_JAME01000011.1"/>
</dbReference>
<dbReference type="eggNOG" id="COG0583">
    <property type="taxonomic scope" value="Bacteria"/>
</dbReference>
<dbReference type="OrthoDB" id="8097684at2"/>
<protein>
    <submittedName>
        <fullName evidence="6">LysR family transcriptional regulator</fullName>
    </submittedName>
</protein>
<evidence type="ECO:0000256" key="1">
    <source>
        <dbReference type="ARBA" id="ARBA00009437"/>
    </source>
</evidence>
<dbReference type="FunFam" id="1.10.10.10:FF:000001">
    <property type="entry name" value="LysR family transcriptional regulator"/>
    <property type="match status" value="1"/>
</dbReference>
<proteinExistence type="inferred from homology"/>
<dbReference type="PANTHER" id="PTHR30579">
    <property type="entry name" value="TRANSCRIPTIONAL REGULATOR"/>
    <property type="match status" value="1"/>
</dbReference>
<dbReference type="InterPro" id="IPR036388">
    <property type="entry name" value="WH-like_DNA-bd_sf"/>
</dbReference>
<dbReference type="PROSITE" id="PS50931">
    <property type="entry name" value="HTH_LYSR"/>
    <property type="match status" value="1"/>
</dbReference>
<dbReference type="Proteomes" id="UP000023430">
    <property type="component" value="Unassembled WGS sequence"/>
</dbReference>
<dbReference type="SUPFAM" id="SSF53850">
    <property type="entry name" value="Periplasmic binding protein-like II"/>
    <property type="match status" value="1"/>
</dbReference>
<reference evidence="6 7" key="1">
    <citation type="submission" date="2014-01" db="EMBL/GenBank/DDBJ databases">
        <title>Roseivivax isoporae LMG 25204 Genome Sequencing.</title>
        <authorList>
            <person name="Lai Q."/>
            <person name="Li G."/>
            <person name="Shao Z."/>
        </authorList>
    </citation>
    <scope>NUCLEOTIDE SEQUENCE [LARGE SCALE GENOMIC DNA]</scope>
    <source>
        <strain evidence="6 7">LMG 25204</strain>
    </source>
</reference>
<dbReference type="EMBL" id="JAME01000011">
    <property type="protein sequence ID" value="ETX29219.1"/>
    <property type="molecule type" value="Genomic_DNA"/>
</dbReference>
<dbReference type="PRINTS" id="PR00039">
    <property type="entry name" value="HTHLYSR"/>
</dbReference>
<evidence type="ECO:0000256" key="3">
    <source>
        <dbReference type="ARBA" id="ARBA00023125"/>
    </source>
</evidence>
<keyword evidence="7" id="KW-1185">Reference proteome</keyword>
<dbReference type="Gene3D" id="1.10.10.10">
    <property type="entry name" value="Winged helix-like DNA-binding domain superfamily/Winged helix DNA-binding domain"/>
    <property type="match status" value="1"/>
</dbReference>
<dbReference type="InterPro" id="IPR000847">
    <property type="entry name" value="LysR_HTH_N"/>
</dbReference>
<dbReference type="GO" id="GO:0003677">
    <property type="term" value="F:DNA binding"/>
    <property type="evidence" value="ECO:0007669"/>
    <property type="project" value="UniProtKB-KW"/>
</dbReference>
<keyword evidence="2" id="KW-0805">Transcription regulation</keyword>
<dbReference type="GO" id="GO:0003700">
    <property type="term" value="F:DNA-binding transcription factor activity"/>
    <property type="evidence" value="ECO:0007669"/>
    <property type="project" value="InterPro"/>
</dbReference>
<dbReference type="AlphaFoldDB" id="X7FAV2"/>
<evidence type="ECO:0000256" key="2">
    <source>
        <dbReference type="ARBA" id="ARBA00023015"/>
    </source>
</evidence>
<keyword evidence="4" id="KW-0804">Transcription</keyword>
<dbReference type="InterPro" id="IPR036390">
    <property type="entry name" value="WH_DNA-bd_sf"/>
</dbReference>
<dbReference type="Pfam" id="PF03466">
    <property type="entry name" value="LysR_substrate"/>
    <property type="match status" value="1"/>
</dbReference>
<dbReference type="InterPro" id="IPR050176">
    <property type="entry name" value="LTTR"/>
</dbReference>
<dbReference type="Gene3D" id="3.40.190.10">
    <property type="entry name" value="Periplasmic binding protein-like II"/>
    <property type="match status" value="2"/>
</dbReference>
<dbReference type="STRING" id="1449351.RISW2_02080"/>
<dbReference type="Pfam" id="PF00126">
    <property type="entry name" value="HTH_1"/>
    <property type="match status" value="1"/>
</dbReference>
<evidence type="ECO:0000313" key="6">
    <source>
        <dbReference type="EMBL" id="ETX29219.1"/>
    </source>
</evidence>
<dbReference type="PATRIC" id="fig|1449351.3.peg.1819"/>
<organism evidence="6 7">
    <name type="scientific">Roseivivax isoporae LMG 25204</name>
    <dbReference type="NCBI Taxonomy" id="1449351"/>
    <lineage>
        <taxon>Bacteria</taxon>
        <taxon>Pseudomonadati</taxon>
        <taxon>Pseudomonadota</taxon>
        <taxon>Alphaproteobacteria</taxon>
        <taxon>Rhodobacterales</taxon>
        <taxon>Roseobacteraceae</taxon>
        <taxon>Roseivivax</taxon>
    </lineage>
</organism>
<evidence type="ECO:0000313" key="7">
    <source>
        <dbReference type="Proteomes" id="UP000023430"/>
    </source>
</evidence>
<dbReference type="PANTHER" id="PTHR30579:SF7">
    <property type="entry name" value="HTH-TYPE TRANSCRIPTIONAL REGULATOR LRHA-RELATED"/>
    <property type="match status" value="1"/>
</dbReference>
<dbReference type="SUPFAM" id="SSF46785">
    <property type="entry name" value="Winged helix' DNA-binding domain"/>
    <property type="match status" value="1"/>
</dbReference>
<keyword evidence="3" id="KW-0238">DNA-binding</keyword>
<name>X7FAV2_9RHOB</name>
<evidence type="ECO:0000259" key="5">
    <source>
        <dbReference type="PROSITE" id="PS50931"/>
    </source>
</evidence>
<feature type="domain" description="HTH lysR-type" evidence="5">
    <location>
        <begin position="4"/>
        <end position="61"/>
    </location>
</feature>
<sequence>MRTLDLTTLRSFAAVAETGGVTRAARMLNLTQSAVSMQLKRLEEMLGLQLLERAGRGVALTQAGEQLLGYAQRMVALNDEIYARLTDDAFEGELVLGVPKDIVYPAVPRILRRFHAEFPRMRVHLRASNTVTLREDHRRGDTDMILTTEEQAGPGGEVLAEAPLRWFGAPGGVAFRKRPLPLAQARPCVFRPTVLRRLKEEGLDWESAVETDSDRGVEATVSADLGVTALLEGHAPPQLEALDPGLLPDLGRIRINLYTGGPASAPAEALARMIRQAYAALGTGPDGGVPESALAATPMPAAEMAGGSA</sequence>
<gene>
    <name evidence="6" type="ORF">RISW2_02080</name>
</gene>
<dbReference type="InterPro" id="IPR005119">
    <property type="entry name" value="LysR_subst-bd"/>
</dbReference>
<comment type="similarity">
    <text evidence="1">Belongs to the LysR transcriptional regulatory family.</text>
</comment>
<accession>X7FAV2</accession>
<comment type="caution">
    <text evidence="6">The sequence shown here is derived from an EMBL/GenBank/DDBJ whole genome shotgun (WGS) entry which is preliminary data.</text>
</comment>
<evidence type="ECO:0000256" key="4">
    <source>
        <dbReference type="ARBA" id="ARBA00023163"/>
    </source>
</evidence>